<protein>
    <submittedName>
        <fullName evidence="3">Uncharacterized protein</fullName>
    </submittedName>
</protein>
<reference evidence="3" key="1">
    <citation type="submission" date="2022-11" db="UniProtKB">
        <authorList>
            <consortium name="WormBaseParasite"/>
        </authorList>
    </citation>
    <scope>IDENTIFICATION</scope>
</reference>
<organism evidence="2 3">
    <name type="scientific">Romanomermis culicivorax</name>
    <name type="common">Nematode worm</name>
    <dbReference type="NCBI Taxonomy" id="13658"/>
    <lineage>
        <taxon>Eukaryota</taxon>
        <taxon>Metazoa</taxon>
        <taxon>Ecdysozoa</taxon>
        <taxon>Nematoda</taxon>
        <taxon>Enoplea</taxon>
        <taxon>Dorylaimia</taxon>
        <taxon>Mermithida</taxon>
        <taxon>Mermithoidea</taxon>
        <taxon>Mermithidae</taxon>
        <taxon>Romanomermis</taxon>
    </lineage>
</organism>
<dbReference type="WBParaSite" id="nRc.2.0.1.t06315-RA">
    <property type="protein sequence ID" value="nRc.2.0.1.t06315-RA"/>
    <property type="gene ID" value="nRc.2.0.1.g06315"/>
</dbReference>
<evidence type="ECO:0000256" key="1">
    <source>
        <dbReference type="SAM" id="MobiDB-lite"/>
    </source>
</evidence>
<proteinExistence type="predicted"/>
<accession>A0A915HWX6</accession>
<dbReference type="AlphaFoldDB" id="A0A915HWX6"/>
<name>A0A915HWX6_ROMCU</name>
<evidence type="ECO:0000313" key="3">
    <source>
        <dbReference type="WBParaSite" id="nRc.2.0.1.t06315-RA"/>
    </source>
</evidence>
<evidence type="ECO:0000313" key="2">
    <source>
        <dbReference type="Proteomes" id="UP000887565"/>
    </source>
</evidence>
<keyword evidence="2" id="KW-1185">Reference proteome</keyword>
<dbReference type="Proteomes" id="UP000887565">
    <property type="component" value="Unplaced"/>
</dbReference>
<sequence length="90" mass="10096">MDDGTHILMKYKLYGCNARNVINKYRLVIKIKLSYKTAAKEPDLQAGDSLKGLNQSLVKGIGLFSSGKEDIKDDSFLSEGDSTEKKIRRK</sequence>
<feature type="region of interest" description="Disordered" evidence="1">
    <location>
        <begin position="66"/>
        <end position="90"/>
    </location>
</feature>